<comment type="similarity">
    <text evidence="8 9">Belongs to the TRAP transporter small permease family.</text>
</comment>
<evidence type="ECO:0000259" key="10">
    <source>
        <dbReference type="Pfam" id="PF04290"/>
    </source>
</evidence>
<dbReference type="RefSeq" id="WP_009518662.1">
    <property type="nucleotide sequence ID" value="NZ_CCAE010000011.1"/>
</dbReference>
<evidence type="ECO:0000256" key="1">
    <source>
        <dbReference type="ARBA" id="ARBA00004429"/>
    </source>
</evidence>
<dbReference type="InterPro" id="IPR055348">
    <property type="entry name" value="DctQ"/>
</dbReference>
<dbReference type="EMBL" id="CCAE010000011">
    <property type="protein sequence ID" value="CDN87408.1"/>
    <property type="molecule type" value="Genomic_DNA"/>
</dbReference>
<gene>
    <name evidence="11" type="ORF">BN948_01830</name>
</gene>
<protein>
    <recommendedName>
        <fullName evidence="9">TRAP transporter small permease protein</fullName>
    </recommendedName>
</protein>
<keyword evidence="5 9" id="KW-0812">Transmembrane</keyword>
<dbReference type="PANTHER" id="PTHR35011">
    <property type="entry name" value="2,3-DIKETO-L-GULONATE TRAP TRANSPORTER SMALL PERMEASE PROTEIN YIAM"/>
    <property type="match status" value="1"/>
</dbReference>
<feature type="transmembrane region" description="Helical" evidence="9">
    <location>
        <begin position="61"/>
        <end position="81"/>
    </location>
</feature>
<keyword evidence="3" id="KW-1003">Cell membrane</keyword>
<comment type="function">
    <text evidence="9">Part of the tripartite ATP-independent periplasmic (TRAP) transport system.</text>
</comment>
<evidence type="ECO:0000256" key="5">
    <source>
        <dbReference type="ARBA" id="ARBA00022692"/>
    </source>
</evidence>
<dbReference type="GO" id="GO:0022857">
    <property type="term" value="F:transmembrane transporter activity"/>
    <property type="evidence" value="ECO:0007669"/>
    <property type="project" value="UniProtKB-UniRule"/>
</dbReference>
<organism evidence="11 12">
    <name type="scientific">Hydrogenophaga intermedia</name>
    <dbReference type="NCBI Taxonomy" id="65786"/>
    <lineage>
        <taxon>Bacteria</taxon>
        <taxon>Pseudomonadati</taxon>
        <taxon>Pseudomonadota</taxon>
        <taxon>Betaproteobacteria</taxon>
        <taxon>Burkholderiales</taxon>
        <taxon>Comamonadaceae</taxon>
        <taxon>Hydrogenophaga</taxon>
    </lineage>
</organism>
<keyword evidence="12" id="KW-1185">Reference proteome</keyword>
<proteinExistence type="inferred from homology"/>
<evidence type="ECO:0000256" key="6">
    <source>
        <dbReference type="ARBA" id="ARBA00022989"/>
    </source>
</evidence>
<dbReference type="Proteomes" id="UP000028878">
    <property type="component" value="Unassembled WGS sequence"/>
</dbReference>
<evidence type="ECO:0000313" key="12">
    <source>
        <dbReference type="Proteomes" id="UP000028878"/>
    </source>
</evidence>
<evidence type="ECO:0000256" key="4">
    <source>
        <dbReference type="ARBA" id="ARBA00022519"/>
    </source>
</evidence>
<dbReference type="GO" id="GO:0015740">
    <property type="term" value="P:C4-dicarboxylate transport"/>
    <property type="evidence" value="ECO:0007669"/>
    <property type="project" value="TreeGrafter"/>
</dbReference>
<feature type="transmembrane region" description="Helical" evidence="9">
    <location>
        <begin position="150"/>
        <end position="173"/>
    </location>
</feature>
<comment type="subcellular location">
    <subcellularLocation>
        <location evidence="1 9">Cell inner membrane</location>
        <topology evidence="1 9">Multi-pass membrane protein</topology>
    </subcellularLocation>
</comment>
<feature type="transmembrane region" description="Helical" evidence="9">
    <location>
        <begin position="28"/>
        <end position="49"/>
    </location>
</feature>
<evidence type="ECO:0000256" key="8">
    <source>
        <dbReference type="ARBA" id="ARBA00038436"/>
    </source>
</evidence>
<sequence length="190" mass="20884">MSFEANTNLEEAPVSTAPSSPFGHVVDALNGLGSIVIALVMVLMCADVFMRNAFNQPLDGVAEMVAASIIVIVFLQLPATLRHGRMSRADLFIDPFVSQRPRAGKRLRALFSLAGIFACGVIAYATWPLFQRAWTNNEFFGVEGVFTFPTWPMRIVVFTGALLAAVQYALLAWQDWREAAHDRAGEGRHV</sequence>
<dbReference type="InterPro" id="IPR007387">
    <property type="entry name" value="TRAP_DctQ"/>
</dbReference>
<dbReference type="Pfam" id="PF04290">
    <property type="entry name" value="DctQ"/>
    <property type="match status" value="1"/>
</dbReference>
<evidence type="ECO:0000313" key="11">
    <source>
        <dbReference type="EMBL" id="CDN87408.1"/>
    </source>
</evidence>
<dbReference type="PANTHER" id="PTHR35011:SF10">
    <property type="entry name" value="TRAP TRANSPORTER SMALL PERMEASE PROTEIN"/>
    <property type="match status" value="1"/>
</dbReference>
<evidence type="ECO:0000256" key="7">
    <source>
        <dbReference type="ARBA" id="ARBA00023136"/>
    </source>
</evidence>
<keyword evidence="7 9" id="KW-0472">Membrane</keyword>
<keyword evidence="6 9" id="KW-1133">Transmembrane helix</keyword>
<evidence type="ECO:0000256" key="2">
    <source>
        <dbReference type="ARBA" id="ARBA00022448"/>
    </source>
</evidence>
<evidence type="ECO:0000256" key="9">
    <source>
        <dbReference type="RuleBase" id="RU369079"/>
    </source>
</evidence>
<evidence type="ECO:0000256" key="3">
    <source>
        <dbReference type="ARBA" id="ARBA00022475"/>
    </source>
</evidence>
<dbReference type="AlphaFoldDB" id="A0A1L1PBN2"/>
<accession>A0A1L1PBN2</accession>
<keyword evidence="2 9" id="KW-0813">Transport</keyword>
<feature type="domain" description="Tripartite ATP-independent periplasmic transporters DctQ component" evidence="10">
    <location>
        <begin position="41"/>
        <end position="177"/>
    </location>
</feature>
<feature type="transmembrane region" description="Helical" evidence="9">
    <location>
        <begin position="109"/>
        <end position="130"/>
    </location>
</feature>
<dbReference type="GO" id="GO:0005886">
    <property type="term" value="C:plasma membrane"/>
    <property type="evidence" value="ECO:0007669"/>
    <property type="project" value="UniProtKB-SubCell"/>
</dbReference>
<comment type="subunit">
    <text evidence="9">The complex comprises the extracytoplasmic solute receptor protein and the two transmembrane proteins.</text>
</comment>
<keyword evidence="4 9" id="KW-0997">Cell inner membrane</keyword>
<reference evidence="12" key="1">
    <citation type="submission" date="2014-11" db="EMBL/GenBank/DDBJ databases">
        <title>Draft genome sequence of Hydrogenophaga intermedia S1.</title>
        <authorList>
            <person name="Gan H.M."/>
            <person name="Chew T.H."/>
            <person name="Stolz A."/>
        </authorList>
    </citation>
    <scope>NUCLEOTIDE SEQUENCE [LARGE SCALE GENOMIC DNA]</scope>
    <source>
        <strain evidence="12">S1</strain>
    </source>
</reference>
<name>A0A1L1PBN2_HYDIT</name>